<gene>
    <name evidence="2" type="ORF">C7435_2536</name>
</gene>
<protein>
    <submittedName>
        <fullName evidence="2">Uncharacterized protein</fullName>
    </submittedName>
</protein>
<evidence type="ECO:0000313" key="2">
    <source>
        <dbReference type="EMBL" id="RKQ95434.1"/>
    </source>
</evidence>
<proteinExistence type="predicted"/>
<dbReference type="EMBL" id="RBIM01000006">
    <property type="protein sequence ID" value="RKQ95434.1"/>
    <property type="molecule type" value="Genomic_DNA"/>
</dbReference>
<dbReference type="RefSeq" id="WP_147422692.1">
    <property type="nucleotide sequence ID" value="NZ_RBIM01000006.1"/>
</dbReference>
<dbReference type="Proteomes" id="UP000273675">
    <property type="component" value="Unassembled WGS sequence"/>
</dbReference>
<name>A0A495D1L5_9PROT</name>
<evidence type="ECO:0000313" key="3">
    <source>
        <dbReference type="Proteomes" id="UP000273675"/>
    </source>
</evidence>
<sequence length="264" mass="28655">MGKLTASPEMISGQASQRKRLDDASGRDEIAKARGFSSWAAFEVDQAEKREAKAKYAAKRKAEEDQSPEVQAAQDRQALQFEALKQLGRSVRFADVDSYTAAVRGLDITDGVMRVLAPNVHVLKLWRPGNGRAGVISREDMLAAADYASLRDSLLVGGAGRDPADIRVDGGGGGSTELALIHRLKAAEQFKAAELALVTSSIVPVWGRVIRRIVDWVCLDGGQPLDDFSLGEYAILKGENEAKASRRLLLKQGLGALCQHFVRR</sequence>
<comment type="caution">
    <text evidence="2">The sequence shown here is derived from an EMBL/GenBank/DDBJ whole genome shotgun (WGS) entry which is preliminary data.</text>
</comment>
<feature type="region of interest" description="Disordered" evidence="1">
    <location>
        <begin position="1"/>
        <end position="27"/>
    </location>
</feature>
<reference evidence="2 3" key="1">
    <citation type="submission" date="2018-10" db="EMBL/GenBank/DDBJ databases">
        <title>Genomic Encyclopedia of Type Strains, Phase IV (KMG-IV): sequencing the most valuable type-strain genomes for metagenomic binning, comparative biology and taxonomic classification.</title>
        <authorList>
            <person name="Goeker M."/>
        </authorList>
    </citation>
    <scope>NUCLEOTIDE SEQUENCE [LARGE SCALE GENOMIC DNA]</scope>
    <source>
        <strain evidence="2 3">DSM 4734</strain>
    </source>
</reference>
<dbReference type="AlphaFoldDB" id="A0A495D1L5"/>
<accession>A0A495D1L5</accession>
<organism evidence="2 3">
    <name type="scientific">Maricaulis maris</name>
    <dbReference type="NCBI Taxonomy" id="74318"/>
    <lineage>
        <taxon>Bacteria</taxon>
        <taxon>Pseudomonadati</taxon>
        <taxon>Pseudomonadota</taxon>
        <taxon>Alphaproteobacteria</taxon>
        <taxon>Maricaulales</taxon>
        <taxon>Maricaulaceae</taxon>
        <taxon>Maricaulis</taxon>
    </lineage>
</organism>
<evidence type="ECO:0000256" key="1">
    <source>
        <dbReference type="SAM" id="MobiDB-lite"/>
    </source>
</evidence>